<evidence type="ECO:0000313" key="5">
    <source>
        <dbReference type="Proteomes" id="UP001595978"/>
    </source>
</evidence>
<dbReference type="SUPFAM" id="SSF46689">
    <property type="entry name" value="Homeodomain-like"/>
    <property type="match status" value="1"/>
</dbReference>
<protein>
    <submittedName>
        <fullName evidence="4">TetR/AcrR family transcriptional regulator</fullName>
    </submittedName>
</protein>
<name>A0ABW0RCQ2_9BACL</name>
<dbReference type="Pfam" id="PF00440">
    <property type="entry name" value="TetR_N"/>
    <property type="match status" value="1"/>
</dbReference>
<dbReference type="Proteomes" id="UP001595978">
    <property type="component" value="Unassembled WGS sequence"/>
</dbReference>
<dbReference type="Gene3D" id="1.10.10.60">
    <property type="entry name" value="Homeodomain-like"/>
    <property type="match status" value="1"/>
</dbReference>
<comment type="caution">
    <text evidence="4">The sequence shown here is derived from an EMBL/GenBank/DDBJ whole genome shotgun (WGS) entry which is preliminary data.</text>
</comment>
<gene>
    <name evidence="4" type="ORF">ACFPOH_09535</name>
</gene>
<dbReference type="InterPro" id="IPR001647">
    <property type="entry name" value="HTH_TetR"/>
</dbReference>
<dbReference type="InterPro" id="IPR050624">
    <property type="entry name" value="HTH-type_Tx_Regulator"/>
</dbReference>
<organism evidence="4 5">
    <name type="scientific">Ureibacillus suwonensis</name>
    <dbReference type="NCBI Taxonomy" id="313007"/>
    <lineage>
        <taxon>Bacteria</taxon>
        <taxon>Bacillati</taxon>
        <taxon>Bacillota</taxon>
        <taxon>Bacilli</taxon>
        <taxon>Bacillales</taxon>
        <taxon>Caryophanaceae</taxon>
        <taxon>Ureibacillus</taxon>
    </lineage>
</organism>
<evidence type="ECO:0000313" key="4">
    <source>
        <dbReference type="EMBL" id="MFC5542004.1"/>
    </source>
</evidence>
<dbReference type="Gene3D" id="1.10.357.10">
    <property type="entry name" value="Tetracycline Repressor, domain 2"/>
    <property type="match status" value="1"/>
</dbReference>
<feature type="DNA-binding region" description="H-T-H motif" evidence="2">
    <location>
        <begin position="24"/>
        <end position="43"/>
    </location>
</feature>
<dbReference type="PRINTS" id="PR00455">
    <property type="entry name" value="HTHTETR"/>
</dbReference>
<evidence type="ECO:0000256" key="2">
    <source>
        <dbReference type="PROSITE-ProRule" id="PRU00335"/>
    </source>
</evidence>
<accession>A0ABW0RCQ2</accession>
<keyword evidence="5" id="KW-1185">Reference proteome</keyword>
<feature type="domain" description="HTH tetR-type" evidence="3">
    <location>
        <begin position="1"/>
        <end position="61"/>
    </location>
</feature>
<dbReference type="InterPro" id="IPR009057">
    <property type="entry name" value="Homeodomain-like_sf"/>
</dbReference>
<keyword evidence="1 2" id="KW-0238">DNA-binding</keyword>
<evidence type="ECO:0000259" key="3">
    <source>
        <dbReference type="PROSITE" id="PS50977"/>
    </source>
</evidence>
<proteinExistence type="predicted"/>
<dbReference type="EMBL" id="JBHSNQ010000079">
    <property type="protein sequence ID" value="MFC5542004.1"/>
    <property type="molecule type" value="Genomic_DNA"/>
</dbReference>
<dbReference type="PROSITE" id="PS50977">
    <property type="entry name" value="HTH_TETR_2"/>
    <property type="match status" value="1"/>
</dbReference>
<reference evidence="5" key="1">
    <citation type="journal article" date="2019" name="Int. J. Syst. Evol. Microbiol.">
        <title>The Global Catalogue of Microorganisms (GCM) 10K type strain sequencing project: providing services to taxonomists for standard genome sequencing and annotation.</title>
        <authorList>
            <consortium name="The Broad Institute Genomics Platform"/>
            <consortium name="The Broad Institute Genome Sequencing Center for Infectious Disease"/>
            <person name="Wu L."/>
            <person name="Ma J."/>
        </authorList>
    </citation>
    <scope>NUCLEOTIDE SEQUENCE [LARGE SCALE GENOMIC DNA]</scope>
    <source>
        <strain evidence="5">CCUG 56331</strain>
    </source>
</reference>
<dbReference type="PANTHER" id="PTHR43479">
    <property type="entry name" value="ACREF/ENVCD OPERON REPRESSOR-RELATED"/>
    <property type="match status" value="1"/>
</dbReference>
<dbReference type="PANTHER" id="PTHR43479:SF11">
    <property type="entry name" value="ACREF_ENVCD OPERON REPRESSOR-RELATED"/>
    <property type="match status" value="1"/>
</dbReference>
<evidence type="ECO:0000256" key="1">
    <source>
        <dbReference type="ARBA" id="ARBA00023125"/>
    </source>
</evidence>
<sequence length="284" mass="33124">MSKKLMIMEKAIELFSKNGVESTSIQDITNACGISKGAFYLSFKSKDDLLVEITDYFIKKFIAVQNEILDDSIPVNEKLPKFFYYNFRLLEEHYSFISMCMRENFQPMNNEVIQKIKEFNTVHNEALLTIIHQTYGEKVEHFKYDLLLVVRGLLISYTEFITTHPRKYNFEQLANSLAEKVNIIAEHSTLHFVTEKLWNTKSASSFSEMVSKEHILYLLRQLEGQYKKTPLIDESIHLLMEELMKEKPRLAILSGLASNLQKNEDFSMVVFLVRQYVSDLQSVS</sequence>
<dbReference type="RefSeq" id="WP_342581092.1">
    <property type="nucleotide sequence ID" value="NZ_JBHSNQ010000079.1"/>
</dbReference>